<evidence type="ECO:0000313" key="3">
    <source>
        <dbReference type="Proteomes" id="UP001648503"/>
    </source>
</evidence>
<feature type="compositionally biased region" description="Polar residues" evidence="1">
    <location>
        <begin position="386"/>
        <end position="400"/>
    </location>
</feature>
<feature type="compositionally biased region" description="Polar residues" evidence="1">
    <location>
        <begin position="144"/>
        <end position="171"/>
    </location>
</feature>
<proteinExistence type="predicted"/>
<organism evidence="2 3">
    <name type="scientific">Batrachochytrium salamandrivorans</name>
    <dbReference type="NCBI Taxonomy" id="1357716"/>
    <lineage>
        <taxon>Eukaryota</taxon>
        <taxon>Fungi</taxon>
        <taxon>Fungi incertae sedis</taxon>
        <taxon>Chytridiomycota</taxon>
        <taxon>Chytridiomycota incertae sedis</taxon>
        <taxon>Chytridiomycetes</taxon>
        <taxon>Rhizophydiales</taxon>
        <taxon>Rhizophydiales incertae sedis</taxon>
        <taxon>Batrachochytrium</taxon>
    </lineage>
</organism>
<feature type="compositionally biased region" description="Polar residues" evidence="1">
    <location>
        <begin position="354"/>
        <end position="374"/>
    </location>
</feature>
<evidence type="ECO:0008006" key="4">
    <source>
        <dbReference type="Google" id="ProtNLM"/>
    </source>
</evidence>
<accession>A0ABQ8FJD2</accession>
<name>A0ABQ8FJD2_9FUNG</name>
<evidence type="ECO:0000256" key="1">
    <source>
        <dbReference type="SAM" id="MobiDB-lite"/>
    </source>
</evidence>
<comment type="caution">
    <text evidence="2">The sequence shown here is derived from an EMBL/GenBank/DDBJ whole genome shotgun (WGS) entry which is preliminary data.</text>
</comment>
<reference evidence="2 3" key="1">
    <citation type="submission" date="2021-02" db="EMBL/GenBank/DDBJ databases">
        <title>Variation within the Batrachochytrium salamandrivorans European outbreak.</title>
        <authorList>
            <person name="Kelly M."/>
            <person name="Pasmans F."/>
            <person name="Shea T.P."/>
            <person name="Munoz J.F."/>
            <person name="Carranza S."/>
            <person name="Cuomo C.A."/>
            <person name="Martel A."/>
        </authorList>
    </citation>
    <scope>NUCLEOTIDE SEQUENCE [LARGE SCALE GENOMIC DNA]</scope>
    <source>
        <strain evidence="2 3">AMFP18/2</strain>
    </source>
</reference>
<feature type="region of interest" description="Disordered" evidence="1">
    <location>
        <begin position="89"/>
        <end position="505"/>
    </location>
</feature>
<feature type="compositionally biased region" description="Acidic residues" evidence="1">
    <location>
        <begin position="236"/>
        <end position="246"/>
    </location>
</feature>
<evidence type="ECO:0000313" key="2">
    <source>
        <dbReference type="EMBL" id="KAH6599288.1"/>
    </source>
</evidence>
<feature type="compositionally biased region" description="Polar residues" evidence="1">
    <location>
        <begin position="274"/>
        <end position="288"/>
    </location>
</feature>
<feature type="compositionally biased region" description="Polar residues" evidence="1">
    <location>
        <begin position="335"/>
        <end position="344"/>
    </location>
</feature>
<feature type="compositionally biased region" description="Polar residues" evidence="1">
    <location>
        <begin position="178"/>
        <end position="192"/>
    </location>
</feature>
<dbReference type="Proteomes" id="UP001648503">
    <property type="component" value="Unassembled WGS sequence"/>
</dbReference>
<feature type="compositionally biased region" description="Polar residues" evidence="1">
    <location>
        <begin position="447"/>
        <end position="493"/>
    </location>
</feature>
<dbReference type="EMBL" id="JAFCIX010000072">
    <property type="protein sequence ID" value="KAH6599288.1"/>
    <property type="molecule type" value="Genomic_DNA"/>
</dbReference>
<feature type="compositionally biased region" description="Polar residues" evidence="1">
    <location>
        <begin position="420"/>
        <end position="430"/>
    </location>
</feature>
<feature type="compositionally biased region" description="Polar residues" evidence="1">
    <location>
        <begin position="247"/>
        <end position="262"/>
    </location>
</feature>
<sequence length="505" mass="55843">MGDDKAPHKRPEQGYDFYQDRGDLYRKRMQTDEGKKQHAERIRILEEGRGVNEFDQMLEDHIATAVGLHEPLEPVPKVVKNKSGLNAIFNKPPKPSKSILTKEYAGTKNERKVGFNEVVQLATFERPEHKGPVQTDVSTEDSTDATGEQSDNQGPPQTDVPTEGSTDATGEQSDDQGPPQSEESTKSKQSGSKRFRDIIMGPDYITGQRLKNPTVFETQEIPINDSEDTTSKQSENEDPPQSEESTEGTTDATDNQDPLQSKKSTKRNPFSLKWSGNKSKGSTDTTSKQSEDEDPTQGKVSTEDSTDATDNQDPLQSKKSTKRRPLSFKWFGNKSKGSTDTTSKQSEDEDPTQGKVSTENSTDATDNQDPLQSKKSTKRNPFSLKWSGNKSKGSTDTTSKQSEDEDPTQGKVSTEDSTDATDNQDPLQSKKSTKRRPLSFKWFGNKSKGSTDTTSEQSDNQDPSQGKVSTNGFTDATGKQSGNQYPSQKSGSLPLSRFERVMYQS</sequence>
<keyword evidence="3" id="KW-1185">Reference proteome</keyword>
<gene>
    <name evidence="2" type="ORF">BASA50_003123</name>
</gene>
<feature type="compositionally biased region" description="Polar residues" evidence="1">
    <location>
        <begin position="308"/>
        <end position="318"/>
    </location>
</feature>
<protein>
    <recommendedName>
        <fullName evidence="4">RED-like N-terminal domain-containing protein</fullName>
    </recommendedName>
</protein>